<reference evidence="3 4" key="1">
    <citation type="submission" date="2020-05" db="EMBL/GenBank/DDBJ databases">
        <title>Genome sequence of Kribbella sandramycini ATCC 39419.</title>
        <authorList>
            <person name="Maclea K.S."/>
            <person name="Fair J.L."/>
        </authorList>
    </citation>
    <scope>NUCLEOTIDE SEQUENCE [LARGE SCALE GENOMIC DNA]</scope>
    <source>
        <strain evidence="3 4">ATCC 39419</strain>
    </source>
</reference>
<organism evidence="3 4">
    <name type="scientific">Kribbella sandramycini</name>
    <dbReference type="NCBI Taxonomy" id="60450"/>
    <lineage>
        <taxon>Bacteria</taxon>
        <taxon>Bacillati</taxon>
        <taxon>Actinomycetota</taxon>
        <taxon>Actinomycetes</taxon>
        <taxon>Propionibacteriales</taxon>
        <taxon>Kribbellaceae</taxon>
        <taxon>Kribbella</taxon>
    </lineage>
</organism>
<comment type="caution">
    <text evidence="3">The sequence shown here is derived from an EMBL/GenBank/DDBJ whole genome shotgun (WGS) entry which is preliminary data.</text>
</comment>
<feature type="region of interest" description="Disordered" evidence="1">
    <location>
        <begin position="291"/>
        <end position="325"/>
    </location>
</feature>
<evidence type="ECO:0000313" key="4">
    <source>
        <dbReference type="Proteomes" id="UP000534306"/>
    </source>
</evidence>
<dbReference type="AlphaFoldDB" id="A0A7Y4L482"/>
<keyword evidence="2" id="KW-1133">Transmembrane helix</keyword>
<keyword evidence="2" id="KW-0472">Membrane</keyword>
<feature type="transmembrane region" description="Helical" evidence="2">
    <location>
        <begin position="36"/>
        <end position="55"/>
    </location>
</feature>
<gene>
    <name evidence="3" type="ORF">HPO96_27940</name>
</gene>
<dbReference type="EMBL" id="JABJRC010000008">
    <property type="protein sequence ID" value="NOL44085.1"/>
    <property type="molecule type" value="Genomic_DNA"/>
</dbReference>
<keyword evidence="4" id="KW-1185">Reference proteome</keyword>
<sequence>MYPPEPAESKQRLHSVTQALEVASFRSRFVFGCLQFLRFGLLELVSCLFPAFLFAGLAISKYVDLPIARYDALLVYCLALTLLFWVVRLETWREVAVIFGFHLVGLALELFKVRIGSWQYPGDAVTKIGGVPLFAGFMYAAVGSYICQAWRRFDLRVSGYRPIATTILAALIYANFFTHHWIADLRIPIAIALLVVLRGTWVFYTVGVRRYRMPLALSFVLIGFFLWVAENFGTFLDAWNYPDQVDVWRLVHPAKFGAWALLVSMSFVLVASVKALEGRLYHRGTPATVATPRATEPTMPDAATLPLDNDAEISPQHGNANPHRD</sequence>
<evidence type="ECO:0000256" key="1">
    <source>
        <dbReference type="SAM" id="MobiDB-lite"/>
    </source>
</evidence>
<evidence type="ECO:0000313" key="3">
    <source>
        <dbReference type="EMBL" id="NOL44085.1"/>
    </source>
</evidence>
<dbReference type="Proteomes" id="UP000534306">
    <property type="component" value="Unassembled WGS sequence"/>
</dbReference>
<feature type="transmembrane region" description="Helical" evidence="2">
    <location>
        <begin position="162"/>
        <end position="183"/>
    </location>
</feature>
<keyword evidence="2" id="KW-0812">Transmembrane</keyword>
<feature type="transmembrane region" description="Helical" evidence="2">
    <location>
        <begin position="256"/>
        <end position="276"/>
    </location>
</feature>
<accession>A0A7Y4L482</accession>
<protein>
    <submittedName>
        <fullName evidence="3">DUF817 domain-containing protein</fullName>
    </submittedName>
</protein>
<proteinExistence type="predicted"/>
<feature type="transmembrane region" description="Helical" evidence="2">
    <location>
        <begin position="215"/>
        <end position="236"/>
    </location>
</feature>
<evidence type="ECO:0000256" key="2">
    <source>
        <dbReference type="SAM" id="Phobius"/>
    </source>
</evidence>
<name>A0A7Y4L482_9ACTN</name>
<dbReference type="InterPro" id="IPR008535">
    <property type="entry name" value="DUF817"/>
</dbReference>
<dbReference type="Pfam" id="PF05675">
    <property type="entry name" value="DUF817"/>
    <property type="match status" value="1"/>
</dbReference>
<feature type="transmembrane region" description="Helical" evidence="2">
    <location>
        <begin position="189"/>
        <end position="208"/>
    </location>
</feature>
<feature type="transmembrane region" description="Helical" evidence="2">
    <location>
        <begin position="131"/>
        <end position="150"/>
    </location>
</feature>
<feature type="transmembrane region" description="Helical" evidence="2">
    <location>
        <begin position="94"/>
        <end position="111"/>
    </location>
</feature>
<feature type="transmembrane region" description="Helical" evidence="2">
    <location>
        <begin position="67"/>
        <end position="87"/>
    </location>
</feature>